<dbReference type="RefSeq" id="XP_026689118.1">
    <property type="nucleotide sequence ID" value="XM_026833317.1"/>
</dbReference>
<dbReference type="Pfam" id="PF16093">
    <property type="entry name" value="PAC4"/>
    <property type="match status" value="1"/>
</dbReference>
<name>A0A1S3DT08_DIACI</name>
<evidence type="ECO:0000313" key="2">
    <source>
        <dbReference type="RefSeq" id="XP_026689116.1"/>
    </source>
</evidence>
<proteinExistence type="predicted"/>
<dbReference type="PANTHER" id="PTHR33559">
    <property type="entry name" value="PROTEASOME ASSEMBLY CHAPERONE 4"/>
    <property type="match status" value="1"/>
</dbReference>
<dbReference type="KEGG" id="dci:103524165"/>
<dbReference type="RefSeq" id="XP_026689116.1">
    <property type="nucleotide sequence ID" value="XM_026833315.1"/>
</dbReference>
<sequence length="141" mass="16115">MVNNNIIKNIIMPGVVKKKYELTSSKLQTHEFTQEINNLVVVFKVLFLNNSLYIYISEQNHQTLSDLSLVLPNSDGLSTRILGSGNENISTSLGTKVAHLVKKPVYLSVNINHNLYLIEKQIEQRLFDEIKNNRDRFIASQ</sequence>
<evidence type="ECO:0000313" key="3">
    <source>
        <dbReference type="RefSeq" id="XP_026689117.1"/>
    </source>
</evidence>
<keyword evidence="1" id="KW-1185">Reference proteome</keyword>
<evidence type="ECO:0000313" key="1">
    <source>
        <dbReference type="Proteomes" id="UP000079169"/>
    </source>
</evidence>
<dbReference type="PaxDb" id="121845-A0A1S3DT08"/>
<dbReference type="Proteomes" id="UP000079169">
    <property type="component" value="Unplaced"/>
</dbReference>
<evidence type="ECO:0000313" key="4">
    <source>
        <dbReference type="RefSeq" id="XP_026689118.1"/>
    </source>
</evidence>
<dbReference type="GeneID" id="103524165"/>
<reference evidence="2 3" key="1">
    <citation type="submission" date="2025-04" db="UniProtKB">
        <authorList>
            <consortium name="RefSeq"/>
        </authorList>
    </citation>
    <scope>IDENTIFICATION</scope>
</reference>
<accession>A0A1S3DT08</accession>
<dbReference type="RefSeq" id="XP_026689117.1">
    <property type="nucleotide sequence ID" value="XM_026833316.1"/>
</dbReference>
<dbReference type="AlphaFoldDB" id="A0A1S3DT08"/>
<dbReference type="GO" id="GO:0043248">
    <property type="term" value="P:proteasome assembly"/>
    <property type="evidence" value="ECO:0007669"/>
    <property type="project" value="InterPro"/>
</dbReference>
<dbReference type="PANTHER" id="PTHR33559:SF1">
    <property type="entry name" value="PROTEASOME ASSEMBLY CHAPERONE 4"/>
    <property type="match status" value="1"/>
</dbReference>
<organism evidence="1 4">
    <name type="scientific">Diaphorina citri</name>
    <name type="common">Asian citrus psyllid</name>
    <dbReference type="NCBI Taxonomy" id="121845"/>
    <lineage>
        <taxon>Eukaryota</taxon>
        <taxon>Metazoa</taxon>
        <taxon>Ecdysozoa</taxon>
        <taxon>Arthropoda</taxon>
        <taxon>Hexapoda</taxon>
        <taxon>Insecta</taxon>
        <taxon>Pterygota</taxon>
        <taxon>Neoptera</taxon>
        <taxon>Paraneoptera</taxon>
        <taxon>Hemiptera</taxon>
        <taxon>Sternorrhyncha</taxon>
        <taxon>Psylloidea</taxon>
        <taxon>Psyllidae</taxon>
        <taxon>Diaphorininae</taxon>
        <taxon>Diaphorina</taxon>
    </lineage>
</organism>
<gene>
    <name evidence="2 3 4" type="primary">LOC103524165</name>
</gene>
<dbReference type="InterPro" id="IPR032157">
    <property type="entry name" value="PAC4"/>
</dbReference>
<dbReference type="STRING" id="121845.A0A1S3DT08"/>
<protein>
    <submittedName>
        <fullName evidence="2 3">Uncharacterized protein LOC103524165 isoform X1</fullName>
    </submittedName>
    <submittedName>
        <fullName evidence="4">Uncharacterized protein LOC103524165 isoform X2</fullName>
    </submittedName>
</protein>